<organism evidence="1 2">
    <name type="scientific">Seminavis robusta</name>
    <dbReference type="NCBI Taxonomy" id="568900"/>
    <lineage>
        <taxon>Eukaryota</taxon>
        <taxon>Sar</taxon>
        <taxon>Stramenopiles</taxon>
        <taxon>Ochrophyta</taxon>
        <taxon>Bacillariophyta</taxon>
        <taxon>Bacillariophyceae</taxon>
        <taxon>Bacillariophycidae</taxon>
        <taxon>Naviculales</taxon>
        <taxon>Naviculaceae</taxon>
        <taxon>Seminavis</taxon>
    </lineage>
</organism>
<gene>
    <name evidence="1" type="ORF">SEMRO_2550_G330940.1</name>
</gene>
<dbReference type="Proteomes" id="UP001153069">
    <property type="component" value="Unassembled WGS sequence"/>
</dbReference>
<evidence type="ECO:0000313" key="2">
    <source>
        <dbReference type="Proteomes" id="UP001153069"/>
    </source>
</evidence>
<sequence>MTQYGPYQVEDIAFCDNHRVDDECAKYIVQFLNDEKASRKLSGVDLLNTGITKAGAQMILDAVKAKQQRLYQPMTLWLGTDPLAESTISPREMYELACSIMECNDECIRMAEQSPEFCRKKQEVKMAGCGYAEEEIRSLVVSELVSIIFLVGVTADFTDLLSQDLYRHLRTVSSLQRITFSLMKNRVTMRLQRTGDVDLLFGLNLRFDSIQSFRGLIIP</sequence>
<name>A0A9N8F1A4_9STRA</name>
<comment type="caution">
    <text evidence="1">The sequence shown here is derived from an EMBL/GenBank/DDBJ whole genome shotgun (WGS) entry which is preliminary data.</text>
</comment>
<evidence type="ECO:0000313" key="1">
    <source>
        <dbReference type="EMBL" id="CAB9529579.1"/>
    </source>
</evidence>
<reference evidence="1" key="1">
    <citation type="submission" date="2020-06" db="EMBL/GenBank/DDBJ databases">
        <authorList>
            <consortium name="Plant Systems Biology data submission"/>
        </authorList>
    </citation>
    <scope>NUCLEOTIDE SEQUENCE</scope>
    <source>
        <strain evidence="1">D6</strain>
    </source>
</reference>
<dbReference type="EMBL" id="CAICTM010002548">
    <property type="protein sequence ID" value="CAB9529579.1"/>
    <property type="molecule type" value="Genomic_DNA"/>
</dbReference>
<protein>
    <submittedName>
        <fullName evidence="1">Uncharacterized protein</fullName>
    </submittedName>
</protein>
<keyword evidence="2" id="KW-1185">Reference proteome</keyword>
<accession>A0A9N8F1A4</accession>
<dbReference type="AlphaFoldDB" id="A0A9N8F1A4"/>
<proteinExistence type="predicted"/>